<feature type="compositionally biased region" description="Basic residues" evidence="1">
    <location>
        <begin position="148"/>
        <end position="157"/>
    </location>
</feature>
<evidence type="ECO:0000313" key="3">
    <source>
        <dbReference type="Proteomes" id="UP000008281"/>
    </source>
</evidence>
<gene>
    <name evidence="2" type="ORF">CRE_13986</name>
</gene>
<dbReference type="Proteomes" id="UP000008281">
    <property type="component" value="Unassembled WGS sequence"/>
</dbReference>
<accession>E3M8N6</accession>
<proteinExistence type="predicted"/>
<organism evidence="3">
    <name type="scientific">Caenorhabditis remanei</name>
    <name type="common">Caenorhabditis vulgaris</name>
    <dbReference type="NCBI Taxonomy" id="31234"/>
    <lineage>
        <taxon>Eukaryota</taxon>
        <taxon>Metazoa</taxon>
        <taxon>Ecdysozoa</taxon>
        <taxon>Nematoda</taxon>
        <taxon>Chromadorea</taxon>
        <taxon>Rhabditida</taxon>
        <taxon>Rhabditina</taxon>
        <taxon>Rhabditomorpha</taxon>
        <taxon>Rhabditoidea</taxon>
        <taxon>Rhabditidae</taxon>
        <taxon>Peloderinae</taxon>
        <taxon>Caenorhabditis</taxon>
    </lineage>
</organism>
<feature type="compositionally biased region" description="Basic residues" evidence="1">
    <location>
        <begin position="123"/>
        <end position="136"/>
    </location>
</feature>
<keyword evidence="3" id="KW-1185">Reference proteome</keyword>
<reference evidence="2" key="1">
    <citation type="submission" date="2007-07" db="EMBL/GenBank/DDBJ databases">
        <title>PCAP assembly of the Caenorhabditis remanei genome.</title>
        <authorList>
            <consortium name="The Caenorhabditis remanei Sequencing Consortium"/>
            <person name="Wilson R.K."/>
        </authorList>
    </citation>
    <scope>NUCLEOTIDE SEQUENCE [LARGE SCALE GENOMIC DNA]</scope>
    <source>
        <strain evidence="2">PB4641</strain>
    </source>
</reference>
<dbReference type="AlphaFoldDB" id="E3M8N6"/>
<feature type="region of interest" description="Disordered" evidence="1">
    <location>
        <begin position="111"/>
        <end position="157"/>
    </location>
</feature>
<dbReference type="HOGENOM" id="CLU_1679567_0_0_1"/>
<name>E3M8N6_CAERE</name>
<sequence length="157" mass="18779">MSPKLNRKTNPKLSRKMNPIMIRKMNPILIRKINLIRNRNLNLKMTRNQITNREILVLLVHALVSLGQAGIDTENMIRNNTYLIRLKLDQQLKIKQLNHPWLLHNIPSRPIRNLRSPQEHRRPLNLRRLRRLRRPQNLRSPRSSRSPQKQKKTNKKG</sequence>
<dbReference type="InParanoid" id="E3M8N6"/>
<dbReference type="EMBL" id="DS268429">
    <property type="protein sequence ID" value="EFO95761.1"/>
    <property type="molecule type" value="Genomic_DNA"/>
</dbReference>
<protein>
    <submittedName>
        <fullName evidence="2">Uncharacterized protein</fullName>
    </submittedName>
</protein>
<evidence type="ECO:0000256" key="1">
    <source>
        <dbReference type="SAM" id="MobiDB-lite"/>
    </source>
</evidence>
<feature type="compositionally biased region" description="Low complexity" evidence="1">
    <location>
        <begin position="137"/>
        <end position="147"/>
    </location>
</feature>
<evidence type="ECO:0000313" key="2">
    <source>
        <dbReference type="EMBL" id="EFO95761.1"/>
    </source>
</evidence>